<keyword evidence="3" id="KW-0540">Nuclease</keyword>
<protein>
    <submittedName>
        <fullName evidence="12">CRISPR-associated helicase/endonuclease Cas3</fullName>
    </submittedName>
</protein>
<dbReference type="Pfam" id="PF22590">
    <property type="entry name" value="Cas3-like_C_2"/>
    <property type="match status" value="1"/>
</dbReference>
<dbReference type="GO" id="GO:0051607">
    <property type="term" value="P:defense response to virus"/>
    <property type="evidence" value="ECO:0007669"/>
    <property type="project" value="UniProtKB-KW"/>
</dbReference>
<dbReference type="Pfam" id="PF18019">
    <property type="entry name" value="Cas3_HD"/>
    <property type="match status" value="1"/>
</dbReference>
<keyword evidence="12" id="KW-0255">Endonuclease</keyword>
<dbReference type="InterPro" id="IPR027417">
    <property type="entry name" value="P-loop_NTPase"/>
</dbReference>
<evidence type="ECO:0000259" key="10">
    <source>
        <dbReference type="PROSITE" id="PS51192"/>
    </source>
</evidence>
<dbReference type="GO" id="GO:0003724">
    <property type="term" value="F:RNA helicase activity"/>
    <property type="evidence" value="ECO:0007669"/>
    <property type="project" value="TreeGrafter"/>
</dbReference>
<dbReference type="NCBIfam" id="TIGR01587">
    <property type="entry name" value="cas3_core"/>
    <property type="match status" value="1"/>
</dbReference>
<dbReference type="PANTHER" id="PTHR47963">
    <property type="entry name" value="DEAD-BOX ATP-DEPENDENT RNA HELICASE 47, MITOCHONDRIAL"/>
    <property type="match status" value="1"/>
</dbReference>
<evidence type="ECO:0000256" key="9">
    <source>
        <dbReference type="ARBA" id="ARBA00023118"/>
    </source>
</evidence>
<dbReference type="InterPro" id="IPR054712">
    <property type="entry name" value="Cas3-like_dom"/>
</dbReference>
<evidence type="ECO:0000256" key="1">
    <source>
        <dbReference type="ARBA" id="ARBA00006847"/>
    </source>
</evidence>
<feature type="domain" description="Helicase ATP-binding" evidence="10">
    <location>
        <begin position="272"/>
        <end position="476"/>
    </location>
</feature>
<dbReference type="CDD" id="cd17930">
    <property type="entry name" value="DEXHc_cas3"/>
    <property type="match status" value="1"/>
</dbReference>
<dbReference type="SUPFAM" id="SSF52540">
    <property type="entry name" value="P-loop containing nucleoside triphosphate hydrolases"/>
    <property type="match status" value="1"/>
</dbReference>
<keyword evidence="5" id="KW-0547">Nucleotide-binding</keyword>
<dbReference type="GO" id="GO:0004519">
    <property type="term" value="F:endonuclease activity"/>
    <property type="evidence" value="ECO:0007669"/>
    <property type="project" value="UniProtKB-KW"/>
</dbReference>
<evidence type="ECO:0000256" key="3">
    <source>
        <dbReference type="ARBA" id="ARBA00022722"/>
    </source>
</evidence>
<dbReference type="GO" id="GO:0005524">
    <property type="term" value="F:ATP binding"/>
    <property type="evidence" value="ECO:0007669"/>
    <property type="project" value="UniProtKB-KW"/>
</dbReference>
<comment type="similarity">
    <text evidence="1">In the N-terminal section; belongs to the CRISPR-associated nuclease Cas3-HD family.</text>
</comment>
<evidence type="ECO:0000313" key="12">
    <source>
        <dbReference type="EMBL" id="BCM83140.1"/>
    </source>
</evidence>
<dbReference type="PANTHER" id="PTHR47963:SF9">
    <property type="entry name" value="CRISPR-ASSOCIATED ENDONUCLEASE_HELICASE CAS3"/>
    <property type="match status" value="1"/>
</dbReference>
<gene>
    <name evidence="12" type="ORF">mvi_16010</name>
</gene>
<name>A0A8H8WRN8_9HYPH</name>
<dbReference type="InterPro" id="IPR011545">
    <property type="entry name" value="DEAD/DEAH_box_helicase_dom"/>
</dbReference>
<dbReference type="InterPro" id="IPR006474">
    <property type="entry name" value="Helicase_Cas3_CRISPR-ass_core"/>
</dbReference>
<dbReference type="PROSITE" id="PS51643">
    <property type="entry name" value="HD_CAS3"/>
    <property type="match status" value="1"/>
</dbReference>
<dbReference type="Gene3D" id="3.40.50.300">
    <property type="entry name" value="P-loop containing nucleotide triphosphate hydrolases"/>
    <property type="match status" value="2"/>
</dbReference>
<dbReference type="InterPro" id="IPR006483">
    <property type="entry name" value="CRISPR-assoc_Cas3_HD"/>
</dbReference>
<dbReference type="GO" id="GO:0046872">
    <property type="term" value="F:metal ion binding"/>
    <property type="evidence" value="ECO:0007669"/>
    <property type="project" value="UniProtKB-KW"/>
</dbReference>
<dbReference type="InterPro" id="IPR014001">
    <property type="entry name" value="Helicase_ATP-bd"/>
</dbReference>
<dbReference type="EMBL" id="AP024145">
    <property type="protein sequence ID" value="BCM83140.1"/>
    <property type="molecule type" value="Genomic_DNA"/>
</dbReference>
<dbReference type="GO" id="GO:0003723">
    <property type="term" value="F:RNA binding"/>
    <property type="evidence" value="ECO:0007669"/>
    <property type="project" value="TreeGrafter"/>
</dbReference>
<dbReference type="SMART" id="SM00487">
    <property type="entry name" value="DEXDc"/>
    <property type="match status" value="1"/>
</dbReference>
<dbReference type="RefSeq" id="WP_207182209.1">
    <property type="nucleotide sequence ID" value="NZ_AP024145.1"/>
</dbReference>
<evidence type="ECO:0000259" key="11">
    <source>
        <dbReference type="PROSITE" id="PS51643"/>
    </source>
</evidence>
<dbReference type="PROSITE" id="PS51192">
    <property type="entry name" value="HELICASE_ATP_BIND_1"/>
    <property type="match status" value="1"/>
</dbReference>
<dbReference type="KEGG" id="mind:mvi_16010"/>
<dbReference type="InterPro" id="IPR038257">
    <property type="entry name" value="CRISPR-assoc_Cas3_HD_sf"/>
</dbReference>
<evidence type="ECO:0000256" key="4">
    <source>
        <dbReference type="ARBA" id="ARBA00022723"/>
    </source>
</evidence>
<keyword evidence="6" id="KW-0378">Hydrolase</keyword>
<comment type="similarity">
    <text evidence="2">In the central section; belongs to the CRISPR-associated helicase Cas3 family.</text>
</comment>
<organism evidence="12 13">
    <name type="scientific">Methylobacterium indicum</name>
    <dbReference type="NCBI Taxonomy" id="1775910"/>
    <lineage>
        <taxon>Bacteria</taxon>
        <taxon>Pseudomonadati</taxon>
        <taxon>Pseudomonadota</taxon>
        <taxon>Alphaproteobacteria</taxon>
        <taxon>Hyphomicrobiales</taxon>
        <taxon>Methylobacteriaceae</taxon>
        <taxon>Methylobacterium</taxon>
    </lineage>
</organism>
<evidence type="ECO:0000313" key="13">
    <source>
        <dbReference type="Proteomes" id="UP000663508"/>
    </source>
</evidence>
<dbReference type="Pfam" id="PF00270">
    <property type="entry name" value="DEAD"/>
    <property type="match status" value="1"/>
</dbReference>
<keyword evidence="9" id="KW-0051">Antiviral defense</keyword>
<evidence type="ECO:0000256" key="8">
    <source>
        <dbReference type="ARBA" id="ARBA00022840"/>
    </source>
</evidence>
<evidence type="ECO:0000256" key="7">
    <source>
        <dbReference type="ARBA" id="ARBA00022806"/>
    </source>
</evidence>
<proteinExistence type="inferred from homology"/>
<reference evidence="12" key="1">
    <citation type="submission" date="2020-11" db="EMBL/GenBank/DDBJ databases">
        <title>Complete genome sequence of a novel pathogenic Methylobacterium strain isolated from rice in Vietnam.</title>
        <authorList>
            <person name="Lai K."/>
            <person name="Okazaki S."/>
            <person name="Higashi K."/>
            <person name="Mori H."/>
            <person name="Toyoda A."/>
            <person name="Kurokawa K."/>
        </authorList>
    </citation>
    <scope>NUCLEOTIDE SEQUENCE</scope>
    <source>
        <strain evidence="12">VL1</strain>
    </source>
</reference>
<dbReference type="AlphaFoldDB" id="A0A8H8WRN8"/>
<dbReference type="Gene3D" id="1.10.3210.30">
    <property type="match status" value="1"/>
</dbReference>
<dbReference type="GO" id="GO:0016787">
    <property type="term" value="F:hydrolase activity"/>
    <property type="evidence" value="ECO:0007669"/>
    <property type="project" value="UniProtKB-KW"/>
</dbReference>
<dbReference type="InterPro" id="IPR050547">
    <property type="entry name" value="DEAD_box_RNA_helicases"/>
</dbReference>
<accession>A0A8H8WRN8</accession>
<sequence>MTEIHAWAKRDEFGTTLALIDHGEDVAAVLYAVLTQTAYRSRIERLAGRALSDQDIERLCTLAFLHDLGKANSGFWRRQFPKMPRIGHTEVVGALFHHSVPLRDQAVVRELSDRIAAWGAAEHLTAVMAHHGRPLTSFSTPGAMSGSSTREARCDAGWWRPIDGYDPLAELARLLSAARLRFPLAFLEGPPLPDAARFVALLAGLTTLADWLGSDTAHFPLATPPGLSRSQFAVRQAALGVTVRGLRPLSRAAPDSFAAAFGFPPYEAQEKAAAASLGAIAALEAETGSGKTEAALWRALALIARGEVDALYFAVPTRTAATQLHGRINRHLARILGADAPRAVLAVPGYLRAGDEDGQRLAPFTVLWPDEDDNDARWAAEAPKRYLAARIAVGTIDQALMAGLQVKHAHLRAAALSRALLVVDEVHASDTFQTEILKTVIGNHVAAGGRVMLLSATLGSAARTALLGQEAPSLALALETPYPALSGAEAAPAEVKTGGRRKEIVVGTVPLIAHPREIAVRALAAARAGASVLVVRNTVADAVAVQQALEAEDAGNLLFRVGDVATLHHGRFAAEDRRLLDTEIEAVFGKVDDDQAPGERRGRERRPIVAVGTTTLEMSLDLDADLLITDLAPMDVLLQRFGRLHRHRRDRPAGFETPRAIVLVPEARDLSPLLERARHGLGPSKEGRGIYPRLAVIEATWRLLEERARIIVPCDCRRLVELTTHPEALDAVAAQKGGAWLDHATRQEGGRVADMALAAHHRLDMAAPFTDLSFPEDETVRTRLGADDRLIRPEVPVVGPFGAVVTQLRIPGWMLTKAGPIPDDATVAVREKAGAEGVRFTLGAVGFRYDRLGLRVE</sequence>
<keyword evidence="8" id="KW-0067">ATP-binding</keyword>
<dbReference type="CDD" id="cd09641">
    <property type="entry name" value="Cas3''_I"/>
    <property type="match status" value="1"/>
</dbReference>
<dbReference type="NCBIfam" id="TIGR01596">
    <property type="entry name" value="cas3_HD"/>
    <property type="match status" value="1"/>
</dbReference>
<evidence type="ECO:0000256" key="5">
    <source>
        <dbReference type="ARBA" id="ARBA00022741"/>
    </source>
</evidence>
<keyword evidence="4" id="KW-0479">Metal-binding</keyword>
<evidence type="ECO:0000256" key="2">
    <source>
        <dbReference type="ARBA" id="ARBA00009046"/>
    </source>
</evidence>
<dbReference type="Proteomes" id="UP000663508">
    <property type="component" value="Chromosome"/>
</dbReference>
<evidence type="ECO:0000256" key="6">
    <source>
        <dbReference type="ARBA" id="ARBA00022801"/>
    </source>
</evidence>
<feature type="domain" description="HD Cas3-type" evidence="11">
    <location>
        <begin position="12"/>
        <end position="212"/>
    </location>
</feature>
<keyword evidence="7" id="KW-0347">Helicase</keyword>